<dbReference type="Pfam" id="PF01553">
    <property type="entry name" value="Acyltransferase"/>
    <property type="match status" value="1"/>
</dbReference>
<evidence type="ECO:0000256" key="6">
    <source>
        <dbReference type="ARBA" id="ARBA00022692"/>
    </source>
</evidence>
<keyword evidence="5" id="KW-0808">Transferase</keyword>
<dbReference type="SMART" id="SM00563">
    <property type="entry name" value="PlsC"/>
    <property type="match status" value="1"/>
</dbReference>
<keyword evidence="17" id="KW-1185">Reference proteome</keyword>
<evidence type="ECO:0000256" key="5">
    <source>
        <dbReference type="ARBA" id="ARBA00022679"/>
    </source>
</evidence>
<dbReference type="CDD" id="cd07991">
    <property type="entry name" value="LPLAT_LPCAT1-like"/>
    <property type="match status" value="1"/>
</dbReference>
<sequence length="426" mass="47192">MLAAQLDCPSENMPLLASPSPQSSTETDVDAVPGIPDGVELPRFPQQLVDVFRRGQTSFWGKVKMVILFFILFPIRLVFIILYGLVYCAAACILGPCLPPKTKPLPPGLRAFVKFVGMVLGRSILYIYGFLWVKTKGKPDKNVKVLVANHTSMMDCLYLLFVWSPAFVIADFISRAPVVKWFTRFQQCVVVNRGKGNNSDALKERVTNPEWPPVMIFPEGTTNNGTHLAYFHTGAFVNGCPIQPVVISYPYWSFDPSWSTMHGAFNMLGLLCQVFNQMEIAYLPVYHPSEAERLDPRLYARNVRAVIAAYGGRPITDLAYKDKCKYEELAEAYEKAGKSIPQRTPQRRVAYPTVPADAYNVHMTRFQSGADRAYLDTDQAAIMATPIPSVTPPTSPSSLQSPMGPLGSSALLGPSPVQPIPLHLDS</sequence>
<evidence type="ECO:0000256" key="10">
    <source>
        <dbReference type="ARBA" id="ARBA00023209"/>
    </source>
</evidence>
<keyword evidence="9 14" id="KW-0472">Membrane</keyword>
<dbReference type="GO" id="GO:0016746">
    <property type="term" value="F:acyltransferase activity"/>
    <property type="evidence" value="ECO:0007669"/>
    <property type="project" value="UniProtKB-KW"/>
</dbReference>
<evidence type="ECO:0000313" key="17">
    <source>
        <dbReference type="Proteomes" id="UP001141327"/>
    </source>
</evidence>
<keyword evidence="8" id="KW-0443">Lipid metabolism</keyword>
<feature type="region of interest" description="Disordered" evidence="13">
    <location>
        <begin position="386"/>
        <end position="426"/>
    </location>
</feature>
<accession>A0ABQ8UUJ0</accession>
<keyword evidence="6 14" id="KW-0812">Transmembrane</keyword>
<evidence type="ECO:0000256" key="13">
    <source>
        <dbReference type="SAM" id="MobiDB-lite"/>
    </source>
</evidence>
<gene>
    <name evidence="16" type="ORF">PAPYR_812</name>
</gene>
<evidence type="ECO:0000256" key="8">
    <source>
        <dbReference type="ARBA" id="ARBA00023098"/>
    </source>
</evidence>
<organism evidence="16 17">
    <name type="scientific">Paratrimastix pyriformis</name>
    <dbReference type="NCBI Taxonomy" id="342808"/>
    <lineage>
        <taxon>Eukaryota</taxon>
        <taxon>Metamonada</taxon>
        <taxon>Preaxostyla</taxon>
        <taxon>Paratrimastigidae</taxon>
        <taxon>Paratrimastix</taxon>
    </lineage>
</organism>
<name>A0ABQ8UUJ0_9EUKA</name>
<dbReference type="EMBL" id="JAPMOS010000002">
    <property type="protein sequence ID" value="KAJ4462789.1"/>
    <property type="molecule type" value="Genomic_DNA"/>
</dbReference>
<dbReference type="PANTHER" id="PTHR23063">
    <property type="entry name" value="PHOSPHOLIPID ACYLTRANSFERASE"/>
    <property type="match status" value="1"/>
</dbReference>
<dbReference type="InterPro" id="IPR002123">
    <property type="entry name" value="Plipid/glycerol_acylTrfase"/>
</dbReference>
<protein>
    <submittedName>
        <fullName evidence="16">Lysophospholipid acyltransferase LPEAT1</fullName>
    </submittedName>
</protein>
<proteinExistence type="inferred from homology"/>
<evidence type="ECO:0000256" key="1">
    <source>
        <dbReference type="ARBA" id="ARBA00004370"/>
    </source>
</evidence>
<feature type="transmembrane region" description="Helical" evidence="14">
    <location>
        <begin position="111"/>
        <end position="132"/>
    </location>
</feature>
<evidence type="ECO:0000256" key="2">
    <source>
        <dbReference type="ARBA" id="ARBA00005189"/>
    </source>
</evidence>
<dbReference type="InterPro" id="IPR045252">
    <property type="entry name" value="LPCAT1-like"/>
</dbReference>
<keyword evidence="7 14" id="KW-1133">Transmembrane helix</keyword>
<reference evidence="16" key="1">
    <citation type="journal article" date="2022" name="bioRxiv">
        <title>Genomics of Preaxostyla Flagellates Illuminates Evolutionary Transitions and the Path Towards Mitochondrial Loss.</title>
        <authorList>
            <person name="Novak L.V.F."/>
            <person name="Treitli S.C."/>
            <person name="Pyrih J."/>
            <person name="Halakuc P."/>
            <person name="Pipaliya S.V."/>
            <person name="Vacek V."/>
            <person name="Brzon O."/>
            <person name="Soukal P."/>
            <person name="Eme L."/>
            <person name="Dacks J.B."/>
            <person name="Karnkowska A."/>
            <person name="Elias M."/>
            <person name="Hampl V."/>
        </authorList>
    </citation>
    <scope>NUCLEOTIDE SEQUENCE</scope>
    <source>
        <strain evidence="16">RCP-MX</strain>
    </source>
</reference>
<comment type="similarity">
    <text evidence="3">Belongs to the 1-acyl-sn-glycerol-3-phosphate acyltransferase family.</text>
</comment>
<evidence type="ECO:0000256" key="11">
    <source>
        <dbReference type="ARBA" id="ARBA00023264"/>
    </source>
</evidence>
<evidence type="ECO:0000256" key="7">
    <source>
        <dbReference type="ARBA" id="ARBA00022989"/>
    </source>
</evidence>
<evidence type="ECO:0000256" key="4">
    <source>
        <dbReference type="ARBA" id="ARBA00022516"/>
    </source>
</evidence>
<evidence type="ECO:0000256" key="12">
    <source>
        <dbReference type="ARBA" id="ARBA00023315"/>
    </source>
</evidence>
<feature type="region of interest" description="Disordered" evidence="13">
    <location>
        <begin position="1"/>
        <end position="29"/>
    </location>
</feature>
<keyword evidence="4" id="KW-0444">Lipid biosynthesis</keyword>
<dbReference type="PANTHER" id="PTHR23063:SF52">
    <property type="entry name" value="LYSOPHOSPHATIDYLCHOLINE ACYLTRANSFERASE"/>
    <property type="match status" value="1"/>
</dbReference>
<keyword evidence="10" id="KW-0594">Phospholipid biosynthesis</keyword>
<dbReference type="SUPFAM" id="SSF69593">
    <property type="entry name" value="Glycerol-3-phosphate (1)-acyltransferase"/>
    <property type="match status" value="1"/>
</dbReference>
<comment type="subcellular location">
    <subcellularLocation>
        <location evidence="1">Membrane</location>
    </subcellularLocation>
</comment>
<comment type="caution">
    <text evidence="16">The sequence shown here is derived from an EMBL/GenBank/DDBJ whole genome shotgun (WGS) entry which is preliminary data.</text>
</comment>
<dbReference type="Proteomes" id="UP001141327">
    <property type="component" value="Unassembled WGS sequence"/>
</dbReference>
<comment type="pathway">
    <text evidence="2">Lipid metabolism.</text>
</comment>
<keyword evidence="12 16" id="KW-0012">Acyltransferase</keyword>
<feature type="transmembrane region" description="Helical" evidence="14">
    <location>
        <begin position="66"/>
        <end position="99"/>
    </location>
</feature>
<evidence type="ECO:0000313" key="16">
    <source>
        <dbReference type="EMBL" id="KAJ4462789.1"/>
    </source>
</evidence>
<evidence type="ECO:0000256" key="3">
    <source>
        <dbReference type="ARBA" id="ARBA00008655"/>
    </source>
</evidence>
<feature type="domain" description="Phospholipid/glycerol acyltransferase" evidence="15">
    <location>
        <begin position="144"/>
        <end position="250"/>
    </location>
</feature>
<keyword evidence="11" id="KW-1208">Phospholipid metabolism</keyword>
<evidence type="ECO:0000256" key="14">
    <source>
        <dbReference type="SAM" id="Phobius"/>
    </source>
</evidence>
<feature type="transmembrane region" description="Helical" evidence="14">
    <location>
        <begin position="152"/>
        <end position="174"/>
    </location>
</feature>
<evidence type="ECO:0000256" key="9">
    <source>
        <dbReference type="ARBA" id="ARBA00023136"/>
    </source>
</evidence>
<evidence type="ECO:0000259" key="15">
    <source>
        <dbReference type="SMART" id="SM00563"/>
    </source>
</evidence>